<accession>A0A2P7UR37</accession>
<dbReference type="InterPro" id="IPR013324">
    <property type="entry name" value="RNA_pol_sigma_r3/r4-like"/>
</dbReference>
<keyword evidence="4" id="KW-0804">Transcription</keyword>
<dbReference type="EMBL" id="PXZM01000039">
    <property type="protein sequence ID" value="PSJ89450.1"/>
    <property type="molecule type" value="Genomic_DNA"/>
</dbReference>
<dbReference type="GO" id="GO:0016987">
    <property type="term" value="F:sigma factor activity"/>
    <property type="evidence" value="ECO:0007669"/>
    <property type="project" value="UniProtKB-KW"/>
</dbReference>
<dbReference type="SUPFAM" id="SSF88946">
    <property type="entry name" value="Sigma2 domain of RNA polymerase sigma factors"/>
    <property type="match status" value="1"/>
</dbReference>
<protein>
    <submittedName>
        <fullName evidence="6">RNA polymerase subunit sigma</fullName>
    </submittedName>
</protein>
<dbReference type="RefSeq" id="WP_106841082.1">
    <property type="nucleotide sequence ID" value="NZ_JBCNIW010000014.1"/>
</dbReference>
<dbReference type="Pfam" id="PF04542">
    <property type="entry name" value="Sigma70_r2"/>
    <property type="match status" value="1"/>
</dbReference>
<proteinExistence type="predicted"/>
<evidence type="ECO:0000256" key="2">
    <source>
        <dbReference type="ARBA" id="ARBA00023082"/>
    </source>
</evidence>
<dbReference type="GO" id="GO:0006352">
    <property type="term" value="P:DNA-templated transcription initiation"/>
    <property type="evidence" value="ECO:0007669"/>
    <property type="project" value="InterPro"/>
</dbReference>
<keyword evidence="7" id="KW-1185">Reference proteome</keyword>
<dbReference type="AlphaFoldDB" id="A0A2P7UR37"/>
<dbReference type="InterPro" id="IPR007627">
    <property type="entry name" value="RNA_pol_sigma70_r2"/>
</dbReference>
<dbReference type="InterPro" id="IPR014284">
    <property type="entry name" value="RNA_pol_sigma-70_dom"/>
</dbReference>
<dbReference type="Gene3D" id="1.20.120.1810">
    <property type="match status" value="1"/>
</dbReference>
<gene>
    <name evidence="6" type="ORF">C7R93_23455</name>
</gene>
<evidence type="ECO:0000313" key="6">
    <source>
        <dbReference type="EMBL" id="PSJ89450.1"/>
    </source>
</evidence>
<dbReference type="OrthoDB" id="2637773at2"/>
<dbReference type="NCBIfam" id="TIGR02937">
    <property type="entry name" value="sigma70-ECF"/>
    <property type="match status" value="1"/>
</dbReference>
<evidence type="ECO:0000313" key="7">
    <source>
        <dbReference type="Proteomes" id="UP000240419"/>
    </source>
</evidence>
<evidence type="ECO:0000259" key="5">
    <source>
        <dbReference type="Pfam" id="PF04542"/>
    </source>
</evidence>
<evidence type="ECO:0000256" key="3">
    <source>
        <dbReference type="ARBA" id="ARBA00023125"/>
    </source>
</evidence>
<dbReference type="SUPFAM" id="SSF88659">
    <property type="entry name" value="Sigma3 and sigma4 domains of RNA polymerase sigma factors"/>
    <property type="match status" value="2"/>
</dbReference>
<dbReference type="GO" id="GO:0003677">
    <property type="term" value="F:DNA binding"/>
    <property type="evidence" value="ECO:0007669"/>
    <property type="project" value="UniProtKB-KW"/>
</dbReference>
<dbReference type="Gene3D" id="1.20.140.160">
    <property type="match status" value="1"/>
</dbReference>
<name>A0A2P7UR37_9BACL</name>
<evidence type="ECO:0000256" key="1">
    <source>
        <dbReference type="ARBA" id="ARBA00023015"/>
    </source>
</evidence>
<dbReference type="InterPro" id="IPR013325">
    <property type="entry name" value="RNA_pol_sigma_r2"/>
</dbReference>
<keyword evidence="1" id="KW-0805">Transcription regulation</keyword>
<feature type="domain" description="RNA polymerase sigma-70 region 2" evidence="5">
    <location>
        <begin position="68"/>
        <end position="115"/>
    </location>
</feature>
<reference evidence="6 7" key="1">
    <citation type="submission" date="2018-03" db="EMBL/GenBank/DDBJ databases">
        <title>Brevisbacillus phylogenomics.</title>
        <authorList>
            <person name="Dunlap C."/>
        </authorList>
    </citation>
    <scope>NUCLEOTIDE SEQUENCE [LARGE SCALE GENOMIC DNA]</scope>
    <source>
        <strain evidence="6 7">NRRL NRS-1210</strain>
    </source>
</reference>
<comment type="caution">
    <text evidence="6">The sequence shown here is derived from an EMBL/GenBank/DDBJ whole genome shotgun (WGS) entry which is preliminary data.</text>
</comment>
<evidence type="ECO:0000256" key="4">
    <source>
        <dbReference type="ARBA" id="ARBA00023163"/>
    </source>
</evidence>
<keyword evidence="2" id="KW-0731">Sigma factor</keyword>
<sequence>MSEHAMFVKQRVGKNKEQYSLYNMENIRRCKEDSEYLGEVILANEELIWHSVHKYIGKPETLVKQYCLEKADILQLGRMGIIKAIKAFDIARGVKFSSFAVITIVREINCFLRDSGHIVRPTRTATTILQQISKIEADLGYLPTMEELSELLGENVEQIKKALDVGRPVKYLQEPYMNGSASSNEATTAMDVLKDEGRDVEEYVLDKLYVAAMLTQLQNQISSKEWQVLQLRMSGYNQTQTADFLNVSQMCVSRTMKKIQNISKSKLP</sequence>
<keyword evidence="3" id="KW-0238">DNA-binding</keyword>
<dbReference type="PANTHER" id="PTHR30385">
    <property type="entry name" value="SIGMA FACTOR F FLAGELLAR"/>
    <property type="match status" value="1"/>
</dbReference>
<organism evidence="6 7">
    <name type="scientific">Brevibacillus fortis</name>
    <dbReference type="NCBI Taxonomy" id="2126352"/>
    <lineage>
        <taxon>Bacteria</taxon>
        <taxon>Bacillati</taxon>
        <taxon>Bacillota</taxon>
        <taxon>Bacilli</taxon>
        <taxon>Bacillales</taxon>
        <taxon>Paenibacillaceae</taxon>
        <taxon>Brevibacillus</taxon>
    </lineage>
</organism>
<dbReference type="Proteomes" id="UP000240419">
    <property type="component" value="Unassembled WGS sequence"/>
</dbReference>